<dbReference type="InterPro" id="IPR002048">
    <property type="entry name" value="EF_hand_dom"/>
</dbReference>
<dbReference type="FunFam" id="1.10.238.10:FF:000001">
    <property type="entry name" value="Calmodulin 1"/>
    <property type="match status" value="1"/>
</dbReference>
<dbReference type="SUPFAM" id="SSF47473">
    <property type="entry name" value="EF-hand"/>
    <property type="match status" value="1"/>
</dbReference>
<dbReference type="SMART" id="SM00054">
    <property type="entry name" value="EFh"/>
    <property type="match status" value="3"/>
</dbReference>
<dbReference type="AlphaFoldDB" id="A0A0S4IQZ8"/>
<dbReference type="GO" id="GO:0005509">
    <property type="term" value="F:calcium ion binding"/>
    <property type="evidence" value="ECO:0007669"/>
    <property type="project" value="InterPro"/>
</dbReference>
<accession>A0A0S4IQZ8</accession>
<dbReference type="OMA" id="DSIYKMT"/>
<dbReference type="Gene3D" id="1.10.238.10">
    <property type="entry name" value="EF-hand"/>
    <property type="match status" value="1"/>
</dbReference>
<name>A0A0S4IQZ8_BODSA</name>
<reference evidence="3" key="1">
    <citation type="submission" date="2015-09" db="EMBL/GenBank/DDBJ databases">
        <authorList>
            <consortium name="Pathogen Informatics"/>
        </authorList>
    </citation>
    <scope>NUCLEOTIDE SEQUENCE [LARGE SCALE GENOMIC DNA]</scope>
    <source>
        <strain evidence="3">Lake Konstanz</strain>
    </source>
</reference>
<feature type="domain" description="EF-hand" evidence="1">
    <location>
        <begin position="8"/>
        <end position="43"/>
    </location>
</feature>
<evidence type="ECO:0000313" key="3">
    <source>
        <dbReference type="Proteomes" id="UP000051952"/>
    </source>
</evidence>
<dbReference type="GO" id="GO:0016460">
    <property type="term" value="C:myosin II complex"/>
    <property type="evidence" value="ECO:0007669"/>
    <property type="project" value="TreeGrafter"/>
</dbReference>
<dbReference type="Pfam" id="PF14658">
    <property type="entry name" value="EF-hand_9"/>
    <property type="match status" value="1"/>
</dbReference>
<sequence>MANQFDDTVREFFQRQFNLFDKDQSQTIPTEELGNCLRMCGQVPLEAELPPLQADADPENKGAITFDDFCRALFNCMTTPRTQHDLKEAFRAFDPDERGTISQHELRYILTTMGDKLT</sequence>
<protein>
    <submittedName>
        <fullName evidence="2">Calmodulin, putative</fullName>
    </submittedName>
</protein>
<feature type="domain" description="EF-hand" evidence="1">
    <location>
        <begin position="81"/>
        <end position="116"/>
    </location>
</feature>
<dbReference type="VEuPathDB" id="TriTrypDB:BSAL_57915"/>
<dbReference type="OrthoDB" id="26525at2759"/>
<evidence type="ECO:0000313" key="2">
    <source>
        <dbReference type="EMBL" id="CUE98148.1"/>
    </source>
</evidence>
<dbReference type="InterPro" id="IPR011992">
    <property type="entry name" value="EF-hand-dom_pair"/>
</dbReference>
<dbReference type="PANTHER" id="PTHR23048:SF45">
    <property type="entry name" value="CALMODULIN LIKE 4"/>
    <property type="match status" value="1"/>
</dbReference>
<dbReference type="PANTHER" id="PTHR23048">
    <property type="entry name" value="MYOSIN LIGHT CHAIN 1, 3"/>
    <property type="match status" value="1"/>
</dbReference>
<dbReference type="InterPro" id="IPR050230">
    <property type="entry name" value="CALM/Myosin/TropC-like"/>
</dbReference>
<organism evidence="2 3">
    <name type="scientific">Bodo saltans</name>
    <name type="common">Flagellated protozoan</name>
    <dbReference type="NCBI Taxonomy" id="75058"/>
    <lineage>
        <taxon>Eukaryota</taxon>
        <taxon>Discoba</taxon>
        <taxon>Euglenozoa</taxon>
        <taxon>Kinetoplastea</taxon>
        <taxon>Metakinetoplastina</taxon>
        <taxon>Eubodonida</taxon>
        <taxon>Bodonidae</taxon>
        <taxon>Bodo</taxon>
    </lineage>
</organism>
<dbReference type="PROSITE" id="PS50222">
    <property type="entry name" value="EF_HAND_2"/>
    <property type="match status" value="2"/>
</dbReference>
<proteinExistence type="predicted"/>
<keyword evidence="3" id="KW-1185">Reference proteome</keyword>
<dbReference type="EMBL" id="CYKH01000221">
    <property type="protein sequence ID" value="CUE98148.1"/>
    <property type="molecule type" value="Genomic_DNA"/>
</dbReference>
<dbReference type="Proteomes" id="UP000051952">
    <property type="component" value="Unassembled WGS sequence"/>
</dbReference>
<dbReference type="InterPro" id="IPR039508">
    <property type="entry name" value="KASH5_EF-hand-like_dom"/>
</dbReference>
<gene>
    <name evidence="2" type="ORF">BSAL_57915</name>
</gene>
<feature type="non-terminal residue" evidence="2">
    <location>
        <position position="118"/>
    </location>
</feature>
<dbReference type="Pfam" id="PF13405">
    <property type="entry name" value="EF-hand_6"/>
    <property type="match status" value="1"/>
</dbReference>
<evidence type="ECO:0000259" key="1">
    <source>
        <dbReference type="PROSITE" id="PS50222"/>
    </source>
</evidence>